<proteinExistence type="predicted"/>
<gene>
    <name evidence="1" type="ORF">GDO78_018796</name>
</gene>
<accession>A0A8J6EAX0</accession>
<dbReference type="AlphaFoldDB" id="A0A8J6EAX0"/>
<comment type="caution">
    <text evidence="1">The sequence shown here is derived from an EMBL/GenBank/DDBJ whole genome shotgun (WGS) entry which is preliminary data.</text>
</comment>
<reference evidence="1" key="1">
    <citation type="thesis" date="2020" institute="ProQuest LLC" country="789 East Eisenhower Parkway, Ann Arbor, MI, USA">
        <title>Comparative Genomics and Chromosome Evolution.</title>
        <authorList>
            <person name="Mudd A.B."/>
        </authorList>
    </citation>
    <scope>NUCLEOTIDE SEQUENCE</scope>
    <source>
        <strain evidence="1">HN-11 Male</strain>
        <tissue evidence="1">Kidney and liver</tissue>
    </source>
</reference>
<protein>
    <submittedName>
        <fullName evidence="1">Uncharacterized protein</fullName>
    </submittedName>
</protein>
<sequence>MVENKSGSAVVAKQPWISRMVPCKGTLKESSPRSLQLSLHTAPWFHLPPSPLNFWWTPKWIYPLRKGGGRMLQKSIIIE</sequence>
<evidence type="ECO:0000313" key="1">
    <source>
        <dbReference type="EMBL" id="KAG9465158.1"/>
    </source>
</evidence>
<name>A0A8J6EAX0_ELECQ</name>
<dbReference type="EMBL" id="WNTK01003390">
    <property type="protein sequence ID" value="KAG9465158.1"/>
    <property type="molecule type" value="Genomic_DNA"/>
</dbReference>
<organism evidence="1 2">
    <name type="scientific">Eleutherodactylus coqui</name>
    <name type="common">Puerto Rican coqui</name>
    <dbReference type="NCBI Taxonomy" id="57060"/>
    <lineage>
        <taxon>Eukaryota</taxon>
        <taxon>Metazoa</taxon>
        <taxon>Chordata</taxon>
        <taxon>Craniata</taxon>
        <taxon>Vertebrata</taxon>
        <taxon>Euteleostomi</taxon>
        <taxon>Amphibia</taxon>
        <taxon>Batrachia</taxon>
        <taxon>Anura</taxon>
        <taxon>Neobatrachia</taxon>
        <taxon>Hyloidea</taxon>
        <taxon>Eleutherodactylidae</taxon>
        <taxon>Eleutherodactylinae</taxon>
        <taxon>Eleutherodactylus</taxon>
        <taxon>Eleutherodactylus</taxon>
    </lineage>
</organism>
<dbReference type="Proteomes" id="UP000770717">
    <property type="component" value="Unassembled WGS sequence"/>
</dbReference>
<keyword evidence="2" id="KW-1185">Reference proteome</keyword>
<evidence type="ECO:0000313" key="2">
    <source>
        <dbReference type="Proteomes" id="UP000770717"/>
    </source>
</evidence>